<dbReference type="SUPFAM" id="SSF81464">
    <property type="entry name" value="Cytochrome c oxidase subunit II-like, transmembrane region"/>
    <property type="match status" value="1"/>
</dbReference>
<evidence type="ECO:0000256" key="14">
    <source>
        <dbReference type="ARBA" id="ARBA00022982"/>
    </source>
</evidence>
<evidence type="ECO:0000256" key="4">
    <source>
        <dbReference type="ARBA" id="ARBA00004779"/>
    </source>
</evidence>
<comment type="function">
    <text evidence="2">Nitrous-oxide reductase is part of a bacterial respiratory system which is activated under anaerobic conditions in the presence of nitrate or nitrous oxide.</text>
</comment>
<evidence type="ECO:0000259" key="27">
    <source>
        <dbReference type="PROSITE" id="PS50999"/>
    </source>
</evidence>
<dbReference type="PROSITE" id="PS50999">
    <property type="entry name" value="COX2_TM"/>
    <property type="match status" value="1"/>
</dbReference>
<keyword evidence="10 21" id="KW-0679">Respiratory chain</keyword>
<evidence type="ECO:0000256" key="8">
    <source>
        <dbReference type="ARBA" id="ARBA00011738"/>
    </source>
</evidence>
<dbReference type="InterPro" id="IPR036257">
    <property type="entry name" value="Cyt_c_oxidase_su2_TM_sf"/>
</dbReference>
<evidence type="ECO:0000256" key="11">
    <source>
        <dbReference type="ARBA" id="ARBA00022692"/>
    </source>
</evidence>
<dbReference type="EC" id="7.1.1.9" evidence="22"/>
<keyword evidence="13" id="KW-1278">Translocase</keyword>
<evidence type="ECO:0000256" key="9">
    <source>
        <dbReference type="ARBA" id="ARBA00022448"/>
    </source>
</evidence>
<feature type="domain" description="Cytochrome oxidase subunit II copper A binding" evidence="26">
    <location>
        <begin position="154"/>
        <end position="267"/>
    </location>
</feature>
<evidence type="ECO:0000256" key="24">
    <source>
        <dbReference type="SAM" id="Phobius"/>
    </source>
</evidence>
<evidence type="ECO:0000256" key="23">
    <source>
        <dbReference type="SAM" id="MobiDB-lite"/>
    </source>
</evidence>
<dbReference type="GO" id="GO:0042773">
    <property type="term" value="P:ATP synthesis coupled electron transport"/>
    <property type="evidence" value="ECO:0007669"/>
    <property type="project" value="TreeGrafter"/>
</dbReference>
<dbReference type="GO" id="GO:0019333">
    <property type="term" value="P:denitrification pathway"/>
    <property type="evidence" value="ECO:0007669"/>
    <property type="project" value="UniProtKB-UniPathway"/>
</dbReference>
<dbReference type="InterPro" id="IPR011759">
    <property type="entry name" value="Cyt_c_oxidase_su2_TM_dom"/>
</dbReference>
<dbReference type="EMBL" id="CADCVL010000177">
    <property type="protein sequence ID" value="CAA9475517.1"/>
    <property type="molecule type" value="Genomic_DNA"/>
</dbReference>
<dbReference type="InterPro" id="IPR014222">
    <property type="entry name" value="Cyt_c_oxidase_su2"/>
</dbReference>
<evidence type="ECO:0000256" key="16">
    <source>
        <dbReference type="ARBA" id="ARBA00023008"/>
    </source>
</evidence>
<dbReference type="PROSITE" id="PS00078">
    <property type="entry name" value="COX2"/>
    <property type="match status" value="1"/>
</dbReference>
<evidence type="ECO:0000256" key="21">
    <source>
        <dbReference type="RuleBase" id="RU000456"/>
    </source>
</evidence>
<accession>A0A6J4RUH9</accession>
<dbReference type="PROSITE" id="PS50857">
    <property type="entry name" value="COX2_CUA"/>
    <property type="match status" value="1"/>
</dbReference>
<dbReference type="InterPro" id="IPR001505">
    <property type="entry name" value="Copper_CuA"/>
</dbReference>
<comment type="function">
    <text evidence="18 22">Subunits I and II form the functional core of the enzyme complex. Electrons originating in cytochrome c are transferred via heme a and Cu(A) to the binuclear center formed by heme a3 and Cu(B).</text>
</comment>
<comment type="catalytic activity">
    <reaction evidence="20">
        <text>N2 + 2 Fe(III)-[cytochrome c] + H2O = nitrous oxide + 2 Fe(II)-[cytochrome c] + 2 H(+)</text>
        <dbReference type="Rhea" id="RHEA:43108"/>
        <dbReference type="Rhea" id="RHEA-COMP:10350"/>
        <dbReference type="Rhea" id="RHEA-COMP:14399"/>
        <dbReference type="ChEBI" id="CHEBI:15377"/>
        <dbReference type="ChEBI" id="CHEBI:15378"/>
        <dbReference type="ChEBI" id="CHEBI:17045"/>
        <dbReference type="ChEBI" id="CHEBI:17997"/>
        <dbReference type="ChEBI" id="CHEBI:29033"/>
        <dbReference type="ChEBI" id="CHEBI:29034"/>
        <dbReference type="EC" id="1.7.2.4"/>
    </reaction>
</comment>
<dbReference type="Pfam" id="PF02790">
    <property type="entry name" value="COX2_TM"/>
    <property type="match status" value="1"/>
</dbReference>
<keyword evidence="16 22" id="KW-0186">Copper</keyword>
<feature type="domain" description="Cytochrome oxidase subunit II transmembrane region profile" evidence="27">
    <location>
        <begin position="28"/>
        <end position="125"/>
    </location>
</feature>
<reference evidence="28" key="1">
    <citation type="submission" date="2020-02" db="EMBL/GenBank/DDBJ databases">
        <authorList>
            <person name="Meier V. D."/>
        </authorList>
    </citation>
    <scope>NUCLEOTIDE SEQUENCE</scope>
    <source>
        <strain evidence="28">AVDCRST_MAG65</strain>
    </source>
</reference>
<feature type="transmembrane region" description="Helical" evidence="24">
    <location>
        <begin position="52"/>
        <end position="76"/>
    </location>
</feature>
<comment type="similarity">
    <text evidence="7">Belongs to the NosZ family.</text>
</comment>
<feature type="chain" id="PRO_5027044838" description="Cytochrome c oxidase subunit 2" evidence="25">
    <location>
        <begin position="35"/>
        <end position="308"/>
    </location>
</feature>
<dbReference type="PANTHER" id="PTHR22888">
    <property type="entry name" value="CYTOCHROME C OXIDASE, SUBUNIT II"/>
    <property type="match status" value="1"/>
</dbReference>
<dbReference type="InterPro" id="IPR006311">
    <property type="entry name" value="TAT_signal"/>
</dbReference>
<dbReference type="GO" id="GO:0005507">
    <property type="term" value="F:copper ion binding"/>
    <property type="evidence" value="ECO:0007669"/>
    <property type="project" value="InterPro"/>
</dbReference>
<evidence type="ECO:0000256" key="2">
    <source>
        <dbReference type="ARBA" id="ARBA00003034"/>
    </source>
</evidence>
<comment type="similarity">
    <text evidence="5">In the C-terminal section; belongs to the cytochrome c oxidase subunit 2 family.</text>
</comment>
<evidence type="ECO:0000256" key="10">
    <source>
        <dbReference type="ARBA" id="ARBA00022660"/>
    </source>
</evidence>
<evidence type="ECO:0000256" key="25">
    <source>
        <dbReference type="SAM" id="SignalP"/>
    </source>
</evidence>
<keyword evidence="28" id="KW-0560">Oxidoreductase</keyword>
<protein>
    <recommendedName>
        <fullName evidence="22">Cytochrome c oxidase subunit 2</fullName>
        <ecNumber evidence="22">7.1.1.9</ecNumber>
    </recommendedName>
</protein>
<evidence type="ECO:0000259" key="26">
    <source>
        <dbReference type="PROSITE" id="PS50857"/>
    </source>
</evidence>
<keyword evidence="11 21" id="KW-0812">Transmembrane</keyword>
<evidence type="ECO:0000256" key="18">
    <source>
        <dbReference type="ARBA" id="ARBA00024688"/>
    </source>
</evidence>
<name>A0A6J4RUH9_9ACTN</name>
<evidence type="ECO:0000256" key="22">
    <source>
        <dbReference type="RuleBase" id="RU004024"/>
    </source>
</evidence>
<keyword evidence="25" id="KW-0732">Signal</keyword>
<evidence type="ECO:0000313" key="28">
    <source>
        <dbReference type="EMBL" id="CAA9475517.1"/>
    </source>
</evidence>
<evidence type="ECO:0000256" key="5">
    <source>
        <dbReference type="ARBA" id="ARBA00006790"/>
    </source>
</evidence>
<evidence type="ECO:0000256" key="17">
    <source>
        <dbReference type="ARBA" id="ARBA00023136"/>
    </source>
</evidence>
<dbReference type="InterPro" id="IPR002429">
    <property type="entry name" value="CcO_II-like_C"/>
</dbReference>
<evidence type="ECO:0000256" key="3">
    <source>
        <dbReference type="ARBA" id="ARBA00004141"/>
    </source>
</evidence>
<comment type="subunit">
    <text evidence="8">Homodimer.</text>
</comment>
<dbReference type="InterPro" id="IPR045187">
    <property type="entry name" value="CcO_II"/>
</dbReference>
<feature type="signal peptide" evidence="25">
    <location>
        <begin position="1"/>
        <end position="34"/>
    </location>
</feature>
<evidence type="ECO:0000256" key="12">
    <source>
        <dbReference type="ARBA" id="ARBA00022723"/>
    </source>
</evidence>
<evidence type="ECO:0000256" key="19">
    <source>
        <dbReference type="ARBA" id="ARBA00047816"/>
    </source>
</evidence>
<keyword evidence="15 24" id="KW-1133">Transmembrane helix</keyword>
<organism evidence="28">
    <name type="scientific">uncultured Solirubrobacteraceae bacterium</name>
    <dbReference type="NCBI Taxonomy" id="1162706"/>
    <lineage>
        <taxon>Bacteria</taxon>
        <taxon>Bacillati</taxon>
        <taxon>Actinomycetota</taxon>
        <taxon>Thermoleophilia</taxon>
        <taxon>Solirubrobacterales</taxon>
        <taxon>Solirubrobacteraceae</taxon>
        <taxon>environmental samples</taxon>
    </lineage>
</organism>
<evidence type="ECO:0000256" key="1">
    <source>
        <dbReference type="ARBA" id="ARBA00001913"/>
    </source>
</evidence>
<dbReference type="Gene3D" id="1.10.287.90">
    <property type="match status" value="1"/>
</dbReference>
<keyword evidence="17 24" id="KW-0472">Membrane</keyword>
<evidence type="ECO:0000256" key="7">
    <source>
        <dbReference type="ARBA" id="ARBA00010372"/>
    </source>
</evidence>
<comment type="pathway">
    <text evidence="4">Nitrogen metabolism; nitrate reduction (denitrification); dinitrogen from nitrate: step 4/4.</text>
</comment>
<dbReference type="GO" id="GO:0004129">
    <property type="term" value="F:cytochrome-c oxidase activity"/>
    <property type="evidence" value="ECO:0007669"/>
    <property type="project" value="UniProtKB-EC"/>
</dbReference>
<proteinExistence type="inferred from homology"/>
<dbReference type="NCBIfam" id="TIGR02866">
    <property type="entry name" value="CoxB"/>
    <property type="match status" value="1"/>
</dbReference>
<evidence type="ECO:0000256" key="13">
    <source>
        <dbReference type="ARBA" id="ARBA00022967"/>
    </source>
</evidence>
<keyword evidence="9 21" id="KW-0813">Transport</keyword>
<keyword evidence="12 22" id="KW-0479">Metal-binding</keyword>
<sequence length="308" mass="33388">MANRAETPRRLRLLGLAGSAALLGALSAAPIASAGVFSPQAESPNAKDIKFLYDMIGVIALVVFVVVEGLLFWSLWKFRAKRGAVAAQIHGNTRLEIGWTVGAALILVVITIVTFIKMPSIINPAPSRIDANGNPVASTVQVASTDQPDPPADSATLNIKVDGQQYVWRYQYPGPKDVFSYEEMVVPIGMTVTLDISSDDVAHSFWIPALGGKMDAIPGYVNKMWFQTTERETYVGQCAELCGRNHANMFSRVRSVPFEEYQAWYDRQAAAIEEAQQEAPEQRRALEAEQGEQAVQGGGSAGGATDDQ</sequence>
<comment type="cofactor">
    <cofactor evidence="1">
        <name>Ca(2+)</name>
        <dbReference type="ChEBI" id="CHEBI:29108"/>
    </cofactor>
</comment>
<feature type="region of interest" description="Disordered" evidence="23">
    <location>
        <begin position="275"/>
        <end position="308"/>
    </location>
</feature>
<dbReference type="Pfam" id="PF00116">
    <property type="entry name" value="COX2"/>
    <property type="match status" value="1"/>
</dbReference>
<evidence type="ECO:0000256" key="20">
    <source>
        <dbReference type="ARBA" id="ARBA00049555"/>
    </source>
</evidence>
<keyword evidence="14 21" id="KW-0249">Electron transport</keyword>
<evidence type="ECO:0000256" key="6">
    <source>
        <dbReference type="ARBA" id="ARBA00007866"/>
    </source>
</evidence>
<comment type="similarity">
    <text evidence="6 21">Belongs to the cytochrome c oxidase subunit 2 family.</text>
</comment>
<feature type="transmembrane region" description="Helical" evidence="24">
    <location>
        <begin position="97"/>
        <end position="116"/>
    </location>
</feature>
<dbReference type="AlphaFoldDB" id="A0A6J4RUH9"/>
<gene>
    <name evidence="28" type="ORF">AVDCRST_MAG65-1088</name>
</gene>
<dbReference type="PANTHER" id="PTHR22888:SF9">
    <property type="entry name" value="CYTOCHROME C OXIDASE SUBUNIT 2"/>
    <property type="match status" value="1"/>
</dbReference>
<dbReference type="UniPathway" id="UPA00652">
    <property type="reaction ID" value="UER00709"/>
</dbReference>
<dbReference type="SUPFAM" id="SSF49503">
    <property type="entry name" value="Cupredoxins"/>
    <property type="match status" value="1"/>
</dbReference>
<comment type="cofactor">
    <cofactor evidence="22">
        <name>Cu cation</name>
        <dbReference type="ChEBI" id="CHEBI:23378"/>
    </cofactor>
    <text evidence="22">Binds a copper A center.</text>
</comment>
<dbReference type="GO" id="GO:0050304">
    <property type="term" value="F:nitrous-oxide reductase activity"/>
    <property type="evidence" value="ECO:0007669"/>
    <property type="project" value="UniProtKB-EC"/>
</dbReference>
<dbReference type="Gene3D" id="2.60.40.420">
    <property type="entry name" value="Cupredoxins - blue copper proteins"/>
    <property type="match status" value="1"/>
</dbReference>
<comment type="subcellular location">
    <subcellularLocation>
        <location evidence="21">Cell membrane</location>
        <topology evidence="21">Multi-pass membrane protein</topology>
    </subcellularLocation>
    <subcellularLocation>
        <location evidence="3">Membrane</location>
        <topology evidence="3">Multi-pass membrane protein</topology>
    </subcellularLocation>
</comment>
<evidence type="ECO:0000256" key="15">
    <source>
        <dbReference type="ARBA" id="ARBA00022989"/>
    </source>
</evidence>
<comment type="catalytic activity">
    <reaction evidence="19 22">
        <text>4 Fe(II)-[cytochrome c] + O2 + 8 H(+)(in) = 4 Fe(III)-[cytochrome c] + 2 H2O + 4 H(+)(out)</text>
        <dbReference type="Rhea" id="RHEA:11436"/>
        <dbReference type="Rhea" id="RHEA-COMP:10350"/>
        <dbReference type="Rhea" id="RHEA-COMP:14399"/>
        <dbReference type="ChEBI" id="CHEBI:15377"/>
        <dbReference type="ChEBI" id="CHEBI:15378"/>
        <dbReference type="ChEBI" id="CHEBI:15379"/>
        <dbReference type="ChEBI" id="CHEBI:29033"/>
        <dbReference type="ChEBI" id="CHEBI:29034"/>
        <dbReference type="EC" id="7.1.1.9"/>
    </reaction>
</comment>
<dbReference type="PROSITE" id="PS51318">
    <property type="entry name" value="TAT"/>
    <property type="match status" value="1"/>
</dbReference>
<dbReference type="InterPro" id="IPR008972">
    <property type="entry name" value="Cupredoxin"/>
</dbReference>
<dbReference type="GO" id="GO:0005886">
    <property type="term" value="C:plasma membrane"/>
    <property type="evidence" value="ECO:0007669"/>
    <property type="project" value="UniProtKB-SubCell"/>
</dbReference>